<evidence type="ECO:0000313" key="3">
    <source>
        <dbReference type="Proteomes" id="UP000287651"/>
    </source>
</evidence>
<dbReference type="EMBL" id="AMZH03004523">
    <property type="protein sequence ID" value="RRT68960.1"/>
    <property type="molecule type" value="Genomic_DNA"/>
</dbReference>
<feature type="compositionally biased region" description="Polar residues" evidence="1">
    <location>
        <begin position="67"/>
        <end position="83"/>
    </location>
</feature>
<sequence length="190" mass="21500">MEYLIMDARVREMNHIFPSLSILPKRQLTVLRRRDNARKIPTTKLKAVKVHRFHPDLSHRKHKKAQNCKTSEINGSDGSTSRETTARRTDKGNAGPDDTPRGSEGFTSIYRHQEYQKPLPSKHQGATHPHHRARIAPPPGPQRKELAFSARRLLATPARQPSREHSSSVLPGTDQSTLRSGDNLREATED</sequence>
<gene>
    <name evidence="2" type="ORF">B296_00011525</name>
</gene>
<feature type="compositionally biased region" description="Polar residues" evidence="1">
    <location>
        <begin position="167"/>
        <end position="180"/>
    </location>
</feature>
<dbReference type="AlphaFoldDB" id="A0A426ZYC9"/>
<evidence type="ECO:0000313" key="2">
    <source>
        <dbReference type="EMBL" id="RRT68960.1"/>
    </source>
</evidence>
<dbReference type="Proteomes" id="UP000287651">
    <property type="component" value="Unassembled WGS sequence"/>
</dbReference>
<evidence type="ECO:0000256" key="1">
    <source>
        <dbReference type="SAM" id="MobiDB-lite"/>
    </source>
</evidence>
<comment type="caution">
    <text evidence="2">The sequence shown here is derived from an EMBL/GenBank/DDBJ whole genome shotgun (WGS) entry which is preliminary data.</text>
</comment>
<accession>A0A426ZYC9</accession>
<proteinExistence type="predicted"/>
<protein>
    <submittedName>
        <fullName evidence="2">Uncharacterized protein</fullName>
    </submittedName>
</protein>
<name>A0A426ZYC9_ENSVE</name>
<feature type="region of interest" description="Disordered" evidence="1">
    <location>
        <begin position="53"/>
        <end position="105"/>
    </location>
</feature>
<reference evidence="2 3" key="1">
    <citation type="journal article" date="2014" name="Agronomy (Basel)">
        <title>A Draft Genome Sequence for Ensete ventricosum, the Drought-Tolerant Tree Against Hunger.</title>
        <authorList>
            <person name="Harrison J."/>
            <person name="Moore K.A."/>
            <person name="Paszkiewicz K."/>
            <person name="Jones T."/>
            <person name="Grant M."/>
            <person name="Ambacheew D."/>
            <person name="Muzemil S."/>
            <person name="Studholme D.J."/>
        </authorList>
    </citation>
    <scope>NUCLEOTIDE SEQUENCE [LARGE SCALE GENOMIC DNA]</scope>
</reference>
<feature type="region of interest" description="Disordered" evidence="1">
    <location>
        <begin position="118"/>
        <end position="190"/>
    </location>
</feature>
<organism evidence="2 3">
    <name type="scientific">Ensete ventricosum</name>
    <name type="common">Abyssinian banana</name>
    <name type="synonym">Musa ensete</name>
    <dbReference type="NCBI Taxonomy" id="4639"/>
    <lineage>
        <taxon>Eukaryota</taxon>
        <taxon>Viridiplantae</taxon>
        <taxon>Streptophyta</taxon>
        <taxon>Embryophyta</taxon>
        <taxon>Tracheophyta</taxon>
        <taxon>Spermatophyta</taxon>
        <taxon>Magnoliopsida</taxon>
        <taxon>Liliopsida</taxon>
        <taxon>Zingiberales</taxon>
        <taxon>Musaceae</taxon>
        <taxon>Ensete</taxon>
    </lineage>
</organism>